<keyword evidence="2" id="KW-0812">Transmembrane</keyword>
<dbReference type="Proteomes" id="UP000575241">
    <property type="component" value="Unassembled WGS sequence"/>
</dbReference>
<sequence>MTDDRIIQLILLLGALMLALRALSAQRISLRGLLQTVLLWGIIGVTMVIVLYHRQELGGLLARASEKLGYEQQSVVGDTVRIKMSPDGHFWARVQINGVERRMLVDSGATITAISRDTAEAADVKPALAPPVLIETANGTVQAQSARAEEVAIGPLSTQDLPLVVGESFGDLDVLGMNFLSRLKSWRVEDRTLILEPRKQAEAQLVIPRSRDRE</sequence>
<dbReference type="Gene3D" id="2.40.70.10">
    <property type="entry name" value="Acid Proteases"/>
    <property type="match status" value="1"/>
</dbReference>
<dbReference type="AlphaFoldDB" id="A0A7W7K0I5"/>
<accession>A0A7W7K0I5</accession>
<evidence type="ECO:0000259" key="3">
    <source>
        <dbReference type="PROSITE" id="PS50175"/>
    </source>
</evidence>
<feature type="transmembrane region" description="Helical" evidence="2">
    <location>
        <begin position="34"/>
        <end position="53"/>
    </location>
</feature>
<dbReference type="GO" id="GO:0006508">
    <property type="term" value="P:proteolysis"/>
    <property type="evidence" value="ECO:0007669"/>
    <property type="project" value="UniProtKB-KW"/>
</dbReference>
<keyword evidence="5" id="KW-1185">Reference proteome</keyword>
<dbReference type="NCBIfam" id="TIGR02281">
    <property type="entry name" value="clan_AA_DTGA"/>
    <property type="match status" value="1"/>
</dbReference>
<dbReference type="CDD" id="cd05483">
    <property type="entry name" value="retropepsin_like_bacteria"/>
    <property type="match status" value="1"/>
</dbReference>
<dbReference type="InterPro" id="IPR034122">
    <property type="entry name" value="Retropepsin-like_bacterial"/>
</dbReference>
<gene>
    <name evidence="4" type="ORF">HNP52_001876</name>
</gene>
<dbReference type="InterPro" id="IPR021109">
    <property type="entry name" value="Peptidase_aspartic_dom_sf"/>
</dbReference>
<dbReference type="InterPro" id="IPR011969">
    <property type="entry name" value="Clan_AA_Asp_peptidase_C"/>
</dbReference>
<comment type="caution">
    <text evidence="4">The sequence shown here is derived from an EMBL/GenBank/DDBJ whole genome shotgun (WGS) entry which is preliminary data.</text>
</comment>
<organism evidence="4 5">
    <name type="scientific">Sphingomonas kyeonggiensis</name>
    <dbReference type="NCBI Taxonomy" id="1268553"/>
    <lineage>
        <taxon>Bacteria</taxon>
        <taxon>Pseudomonadati</taxon>
        <taxon>Pseudomonadota</taxon>
        <taxon>Alphaproteobacteria</taxon>
        <taxon>Sphingomonadales</taxon>
        <taxon>Sphingomonadaceae</taxon>
        <taxon>Sphingomonas</taxon>
    </lineage>
</organism>
<evidence type="ECO:0000313" key="5">
    <source>
        <dbReference type="Proteomes" id="UP000575241"/>
    </source>
</evidence>
<keyword evidence="2" id="KW-0472">Membrane</keyword>
<dbReference type="SUPFAM" id="SSF50630">
    <property type="entry name" value="Acid proteases"/>
    <property type="match status" value="1"/>
</dbReference>
<keyword evidence="2" id="KW-1133">Transmembrane helix</keyword>
<dbReference type="InterPro" id="IPR001995">
    <property type="entry name" value="Peptidase_A2_cat"/>
</dbReference>
<dbReference type="EMBL" id="JACHLN010000002">
    <property type="protein sequence ID" value="MBB4838807.1"/>
    <property type="molecule type" value="Genomic_DNA"/>
</dbReference>
<keyword evidence="4" id="KW-0645">Protease</keyword>
<name>A0A7W7K0I5_9SPHN</name>
<dbReference type="Pfam" id="PF13975">
    <property type="entry name" value="gag-asp_proteas"/>
    <property type="match status" value="1"/>
</dbReference>
<feature type="domain" description="Peptidase A2" evidence="3">
    <location>
        <begin position="101"/>
        <end position="179"/>
    </location>
</feature>
<evidence type="ECO:0000313" key="4">
    <source>
        <dbReference type="EMBL" id="MBB4838807.1"/>
    </source>
</evidence>
<keyword evidence="1" id="KW-0378">Hydrolase</keyword>
<dbReference type="PROSITE" id="PS50175">
    <property type="entry name" value="ASP_PROT_RETROV"/>
    <property type="match status" value="1"/>
</dbReference>
<dbReference type="RefSeq" id="WP_311768435.1">
    <property type="nucleotide sequence ID" value="NZ_JACHLN010000002.1"/>
</dbReference>
<dbReference type="GO" id="GO:0004190">
    <property type="term" value="F:aspartic-type endopeptidase activity"/>
    <property type="evidence" value="ECO:0007669"/>
    <property type="project" value="InterPro"/>
</dbReference>
<evidence type="ECO:0000256" key="2">
    <source>
        <dbReference type="SAM" id="Phobius"/>
    </source>
</evidence>
<proteinExistence type="predicted"/>
<evidence type="ECO:0000256" key="1">
    <source>
        <dbReference type="ARBA" id="ARBA00022801"/>
    </source>
</evidence>
<reference evidence="4 5" key="1">
    <citation type="submission" date="2020-08" db="EMBL/GenBank/DDBJ databases">
        <title>Functional genomics of gut bacteria from endangered species of beetles.</title>
        <authorList>
            <person name="Carlos-Shanley C."/>
        </authorList>
    </citation>
    <scope>NUCLEOTIDE SEQUENCE [LARGE SCALE GENOMIC DNA]</scope>
    <source>
        <strain evidence="4 5">S00224</strain>
    </source>
</reference>
<protein>
    <submittedName>
        <fullName evidence="4">Aspartyl protease family protein</fullName>
    </submittedName>
</protein>